<feature type="region of interest" description="Disordered" evidence="1">
    <location>
        <begin position="1"/>
        <end position="25"/>
    </location>
</feature>
<accession>A0A067GAH6</accession>
<organism evidence="2 3">
    <name type="scientific">Citrus sinensis</name>
    <name type="common">Sweet orange</name>
    <name type="synonym">Citrus aurantium var. sinensis</name>
    <dbReference type="NCBI Taxonomy" id="2711"/>
    <lineage>
        <taxon>Eukaryota</taxon>
        <taxon>Viridiplantae</taxon>
        <taxon>Streptophyta</taxon>
        <taxon>Embryophyta</taxon>
        <taxon>Tracheophyta</taxon>
        <taxon>Spermatophyta</taxon>
        <taxon>Magnoliopsida</taxon>
        <taxon>eudicotyledons</taxon>
        <taxon>Gunneridae</taxon>
        <taxon>Pentapetalae</taxon>
        <taxon>rosids</taxon>
        <taxon>malvids</taxon>
        <taxon>Sapindales</taxon>
        <taxon>Rutaceae</taxon>
        <taxon>Aurantioideae</taxon>
        <taxon>Citrus</taxon>
    </lineage>
</organism>
<reference evidence="2 3" key="1">
    <citation type="submission" date="2014-04" db="EMBL/GenBank/DDBJ databases">
        <authorList>
            <consortium name="International Citrus Genome Consortium"/>
            <person name="Gmitter F."/>
            <person name="Chen C."/>
            <person name="Farmerie W."/>
            <person name="Harkins T."/>
            <person name="Desany B."/>
            <person name="Mohiuddin M."/>
            <person name="Kodira C."/>
            <person name="Borodovsky M."/>
            <person name="Lomsadze A."/>
            <person name="Burns P."/>
            <person name="Jenkins J."/>
            <person name="Prochnik S."/>
            <person name="Shu S."/>
            <person name="Chapman J."/>
            <person name="Pitluck S."/>
            <person name="Schmutz J."/>
            <person name="Rokhsar D."/>
        </authorList>
    </citation>
    <scope>NUCLEOTIDE SEQUENCE</scope>
</reference>
<dbReference type="Proteomes" id="UP000027120">
    <property type="component" value="Unassembled WGS sequence"/>
</dbReference>
<evidence type="ECO:0000313" key="3">
    <source>
        <dbReference type="Proteomes" id="UP000027120"/>
    </source>
</evidence>
<keyword evidence="3" id="KW-1185">Reference proteome</keyword>
<dbReference type="EMBL" id="KK784881">
    <property type="protein sequence ID" value="KDO76599.1"/>
    <property type="molecule type" value="Genomic_DNA"/>
</dbReference>
<proteinExistence type="predicted"/>
<feature type="non-terminal residue" evidence="2">
    <location>
        <position position="25"/>
    </location>
</feature>
<sequence length="25" mass="2740">MRGKSSGTEIPPLNTTEPIRRTALN</sequence>
<dbReference type="AlphaFoldDB" id="A0A067GAH6"/>
<gene>
    <name evidence="2" type="ORF">CISIN_1g0416292mg</name>
</gene>
<protein>
    <submittedName>
        <fullName evidence="2">Uncharacterized protein</fullName>
    </submittedName>
</protein>
<name>A0A067GAH6_CITSI</name>
<feature type="compositionally biased region" description="Polar residues" evidence="1">
    <location>
        <begin position="1"/>
        <end position="17"/>
    </location>
</feature>
<evidence type="ECO:0000313" key="2">
    <source>
        <dbReference type="EMBL" id="KDO76599.1"/>
    </source>
</evidence>
<evidence type="ECO:0000256" key="1">
    <source>
        <dbReference type="SAM" id="MobiDB-lite"/>
    </source>
</evidence>